<proteinExistence type="predicted"/>
<accession>A0A4R5ACB5</accession>
<comment type="caution">
    <text evidence="6">The sequence shown here is derived from an EMBL/GenBank/DDBJ whole genome shotgun (WGS) entry which is preliminary data.</text>
</comment>
<keyword evidence="1" id="KW-0805">Transcription regulation</keyword>
<keyword evidence="3" id="KW-0804">Transcription</keyword>
<evidence type="ECO:0000256" key="1">
    <source>
        <dbReference type="ARBA" id="ARBA00023015"/>
    </source>
</evidence>
<dbReference type="Proteomes" id="UP000294513">
    <property type="component" value="Unassembled WGS sequence"/>
</dbReference>
<dbReference type="InterPro" id="IPR009057">
    <property type="entry name" value="Homeodomain-like_sf"/>
</dbReference>
<protein>
    <submittedName>
        <fullName evidence="6">TetR/AcrR family transcriptional regulator</fullName>
    </submittedName>
</protein>
<evidence type="ECO:0000259" key="5">
    <source>
        <dbReference type="PROSITE" id="PS50977"/>
    </source>
</evidence>
<gene>
    <name evidence="6" type="ORF">E1298_37625</name>
</gene>
<dbReference type="PANTHER" id="PTHR30055">
    <property type="entry name" value="HTH-TYPE TRANSCRIPTIONAL REGULATOR RUTR"/>
    <property type="match status" value="1"/>
</dbReference>
<dbReference type="InterPro" id="IPR050109">
    <property type="entry name" value="HTH-type_TetR-like_transc_reg"/>
</dbReference>
<evidence type="ECO:0000256" key="3">
    <source>
        <dbReference type="ARBA" id="ARBA00023163"/>
    </source>
</evidence>
<evidence type="ECO:0000313" key="6">
    <source>
        <dbReference type="EMBL" id="TDD69345.1"/>
    </source>
</evidence>
<evidence type="ECO:0000313" key="7">
    <source>
        <dbReference type="Proteomes" id="UP000294513"/>
    </source>
</evidence>
<dbReference type="PRINTS" id="PR00455">
    <property type="entry name" value="HTHTETR"/>
</dbReference>
<evidence type="ECO:0000256" key="2">
    <source>
        <dbReference type="ARBA" id="ARBA00023125"/>
    </source>
</evidence>
<dbReference type="OrthoDB" id="3237195at2"/>
<dbReference type="Pfam" id="PF00440">
    <property type="entry name" value="TetR_N"/>
    <property type="match status" value="1"/>
</dbReference>
<feature type="DNA-binding region" description="H-T-H motif" evidence="4">
    <location>
        <begin position="42"/>
        <end position="61"/>
    </location>
</feature>
<dbReference type="EMBL" id="SMKU01000324">
    <property type="protein sequence ID" value="TDD69345.1"/>
    <property type="molecule type" value="Genomic_DNA"/>
</dbReference>
<dbReference type="Gene3D" id="1.10.10.60">
    <property type="entry name" value="Homeodomain-like"/>
    <property type="match status" value="1"/>
</dbReference>
<dbReference type="SUPFAM" id="SSF48498">
    <property type="entry name" value="Tetracyclin repressor-like, C-terminal domain"/>
    <property type="match status" value="1"/>
</dbReference>
<keyword evidence="7" id="KW-1185">Reference proteome</keyword>
<sequence length="213" mass="24100">MPGSGVEKVQTPRPTQRGRKTLAAIEAAARRIIARKGFLAMTVADIAQEAGRSPASFYNYYDSKEDLLAHWADDFREEARARAVVAYKRGIPHRERVMESARAHWETYRERLAEMVGVFQLAMINDAFAGHWRELCEDAVQSIAESVRRAQREGYCPGADPQLTARAIVAMLNQFCYDLLAGAGEDAEIDDEAAVRTLAEVWYRAIYWRDDQD</sequence>
<name>A0A4R5ACB5_9ACTN</name>
<reference evidence="6 7" key="1">
    <citation type="submission" date="2019-03" db="EMBL/GenBank/DDBJ databases">
        <title>Draft genome sequences of novel Actinobacteria.</title>
        <authorList>
            <person name="Sahin N."/>
            <person name="Ay H."/>
            <person name="Saygin H."/>
        </authorList>
    </citation>
    <scope>NUCLEOTIDE SEQUENCE [LARGE SCALE GENOMIC DNA]</scope>
    <source>
        <strain evidence="6 7">H3C3</strain>
    </source>
</reference>
<dbReference type="SUPFAM" id="SSF46689">
    <property type="entry name" value="Homeodomain-like"/>
    <property type="match status" value="1"/>
</dbReference>
<dbReference type="Gene3D" id="1.10.357.10">
    <property type="entry name" value="Tetracycline Repressor, domain 2"/>
    <property type="match status" value="1"/>
</dbReference>
<evidence type="ECO:0000256" key="4">
    <source>
        <dbReference type="PROSITE-ProRule" id="PRU00335"/>
    </source>
</evidence>
<keyword evidence="2 4" id="KW-0238">DNA-binding</keyword>
<dbReference type="PANTHER" id="PTHR30055:SF234">
    <property type="entry name" value="HTH-TYPE TRANSCRIPTIONAL REGULATOR BETI"/>
    <property type="match status" value="1"/>
</dbReference>
<dbReference type="InterPro" id="IPR036271">
    <property type="entry name" value="Tet_transcr_reg_TetR-rel_C_sf"/>
</dbReference>
<dbReference type="PROSITE" id="PS50977">
    <property type="entry name" value="HTH_TETR_2"/>
    <property type="match status" value="1"/>
</dbReference>
<dbReference type="AlphaFoldDB" id="A0A4R5ACB5"/>
<organism evidence="6 7">
    <name type="scientific">Actinomadura rubrisoli</name>
    <dbReference type="NCBI Taxonomy" id="2530368"/>
    <lineage>
        <taxon>Bacteria</taxon>
        <taxon>Bacillati</taxon>
        <taxon>Actinomycetota</taxon>
        <taxon>Actinomycetes</taxon>
        <taxon>Streptosporangiales</taxon>
        <taxon>Thermomonosporaceae</taxon>
        <taxon>Actinomadura</taxon>
    </lineage>
</organism>
<dbReference type="GO" id="GO:0000976">
    <property type="term" value="F:transcription cis-regulatory region binding"/>
    <property type="evidence" value="ECO:0007669"/>
    <property type="project" value="TreeGrafter"/>
</dbReference>
<dbReference type="InterPro" id="IPR001647">
    <property type="entry name" value="HTH_TetR"/>
</dbReference>
<feature type="domain" description="HTH tetR-type" evidence="5">
    <location>
        <begin position="19"/>
        <end position="79"/>
    </location>
</feature>
<dbReference type="GO" id="GO:0003700">
    <property type="term" value="F:DNA-binding transcription factor activity"/>
    <property type="evidence" value="ECO:0007669"/>
    <property type="project" value="TreeGrafter"/>
</dbReference>